<accession>A0A9W3DL97</accession>
<gene>
    <name evidence="3" type="primary">LOC130511503</name>
</gene>
<dbReference type="AlphaFoldDB" id="A0A9W3DL97"/>
<protein>
    <submittedName>
        <fullName evidence="3">Uncharacterized protein LOC130511503</fullName>
    </submittedName>
</protein>
<sequence>MEREDDLRNLNGDVSSQPDGDVEDDNPLVLSPQAFTAESACIACPTLDVYLKMAEKRSVSPGVVAGVRYEVLVFERYGTEVSSRFVITTNNKICLCSLNIASI</sequence>
<evidence type="ECO:0000313" key="2">
    <source>
        <dbReference type="Proteomes" id="UP000504610"/>
    </source>
</evidence>
<feature type="region of interest" description="Disordered" evidence="1">
    <location>
        <begin position="1"/>
        <end position="27"/>
    </location>
</feature>
<evidence type="ECO:0000256" key="1">
    <source>
        <dbReference type="SAM" id="MobiDB-lite"/>
    </source>
</evidence>
<keyword evidence="2" id="KW-1185">Reference proteome</keyword>
<dbReference type="Proteomes" id="UP000504610">
    <property type="component" value="Chromosome 4"/>
</dbReference>
<proteinExistence type="predicted"/>
<dbReference type="RefSeq" id="XP_056864537.1">
    <property type="nucleotide sequence ID" value="XM_057008557.1"/>
</dbReference>
<name>A0A9W3DL97_RAPSA</name>
<reference evidence="2" key="1">
    <citation type="journal article" date="2019" name="Database">
        <title>The radish genome database (RadishGD): an integrated information resource for radish genomics.</title>
        <authorList>
            <person name="Yu H.J."/>
            <person name="Baek S."/>
            <person name="Lee Y.J."/>
            <person name="Cho A."/>
            <person name="Mun J.H."/>
        </authorList>
    </citation>
    <scope>NUCLEOTIDE SEQUENCE [LARGE SCALE GENOMIC DNA]</scope>
    <source>
        <strain evidence="2">cv. WK10039</strain>
    </source>
</reference>
<dbReference type="KEGG" id="rsz:130511503"/>
<reference evidence="3" key="2">
    <citation type="submission" date="2025-08" db="UniProtKB">
        <authorList>
            <consortium name="RefSeq"/>
        </authorList>
    </citation>
    <scope>IDENTIFICATION</scope>
    <source>
        <tissue evidence="3">Leaf</tissue>
    </source>
</reference>
<organism evidence="2 3">
    <name type="scientific">Raphanus sativus</name>
    <name type="common">Radish</name>
    <name type="synonym">Raphanus raphanistrum var. sativus</name>
    <dbReference type="NCBI Taxonomy" id="3726"/>
    <lineage>
        <taxon>Eukaryota</taxon>
        <taxon>Viridiplantae</taxon>
        <taxon>Streptophyta</taxon>
        <taxon>Embryophyta</taxon>
        <taxon>Tracheophyta</taxon>
        <taxon>Spermatophyta</taxon>
        <taxon>Magnoliopsida</taxon>
        <taxon>eudicotyledons</taxon>
        <taxon>Gunneridae</taxon>
        <taxon>Pentapetalae</taxon>
        <taxon>rosids</taxon>
        <taxon>malvids</taxon>
        <taxon>Brassicales</taxon>
        <taxon>Brassicaceae</taxon>
        <taxon>Brassiceae</taxon>
        <taxon>Raphanus</taxon>
    </lineage>
</organism>
<dbReference type="GeneID" id="130511503"/>
<evidence type="ECO:0000313" key="3">
    <source>
        <dbReference type="RefSeq" id="XP_056864537.1"/>
    </source>
</evidence>